<evidence type="ECO:0000256" key="1">
    <source>
        <dbReference type="SAM" id="Coils"/>
    </source>
</evidence>
<proteinExistence type="predicted"/>
<comment type="caution">
    <text evidence="4">The sequence shown here is derived from an EMBL/GenBank/DDBJ whole genome shotgun (WGS) entry which is preliminary data.</text>
</comment>
<feature type="domain" description="Myb/SANT-like DNA-binding" evidence="3">
    <location>
        <begin position="22"/>
        <end position="108"/>
    </location>
</feature>
<keyword evidence="5" id="KW-1185">Reference proteome</keyword>
<feature type="region of interest" description="Disordered" evidence="2">
    <location>
        <begin position="203"/>
        <end position="227"/>
    </location>
</feature>
<sequence>MARKSRRSDLFSISTENIKLRRENWSERETLLLIAIWKETKQDLKKTKRNRIVYEHMSKVLNIYNVNRSSLEIRRKVKNLSVQYRKEKLQAETTGCPSSWRYYARIDKVLGNCPIIEPGKKLELLTIKKEPSDDENVLSNSESNDSDNGMLPLIAEVLAPNDKKYNQGKKRSHDEEDSAEESKESQNMLDIIESALEECQAPKNKKYNQRKKVSHDEDDSTEESTGTRNILDVIENALEECKVLREEHKEINIKLVEVIERQNQLLEKLLEKL</sequence>
<feature type="region of interest" description="Disordered" evidence="2">
    <location>
        <begin position="162"/>
        <end position="186"/>
    </location>
</feature>
<organism evidence="4 5">
    <name type="scientific">Trichonephila clavata</name>
    <name type="common">Joro spider</name>
    <name type="synonym">Nephila clavata</name>
    <dbReference type="NCBI Taxonomy" id="2740835"/>
    <lineage>
        <taxon>Eukaryota</taxon>
        <taxon>Metazoa</taxon>
        <taxon>Ecdysozoa</taxon>
        <taxon>Arthropoda</taxon>
        <taxon>Chelicerata</taxon>
        <taxon>Arachnida</taxon>
        <taxon>Araneae</taxon>
        <taxon>Araneomorphae</taxon>
        <taxon>Entelegynae</taxon>
        <taxon>Araneoidea</taxon>
        <taxon>Nephilidae</taxon>
        <taxon>Trichonephila</taxon>
    </lineage>
</organism>
<name>A0A8X6FI65_TRICU</name>
<dbReference type="Pfam" id="PF13837">
    <property type="entry name" value="Myb_DNA-bind_4"/>
    <property type="match status" value="1"/>
</dbReference>
<dbReference type="Proteomes" id="UP000887116">
    <property type="component" value="Unassembled WGS sequence"/>
</dbReference>
<dbReference type="Gene3D" id="1.10.10.60">
    <property type="entry name" value="Homeodomain-like"/>
    <property type="match status" value="1"/>
</dbReference>
<evidence type="ECO:0000256" key="2">
    <source>
        <dbReference type="SAM" id="MobiDB-lite"/>
    </source>
</evidence>
<dbReference type="GO" id="GO:0016604">
    <property type="term" value="C:nuclear body"/>
    <property type="evidence" value="ECO:0007669"/>
    <property type="project" value="TreeGrafter"/>
</dbReference>
<dbReference type="InterPro" id="IPR044822">
    <property type="entry name" value="Myb_DNA-bind_4"/>
</dbReference>
<dbReference type="EMBL" id="BMAO01012283">
    <property type="protein sequence ID" value="GFQ80307.1"/>
    <property type="molecule type" value="Genomic_DNA"/>
</dbReference>
<evidence type="ECO:0000259" key="3">
    <source>
        <dbReference type="Pfam" id="PF13837"/>
    </source>
</evidence>
<evidence type="ECO:0000313" key="5">
    <source>
        <dbReference type="Proteomes" id="UP000887116"/>
    </source>
</evidence>
<accession>A0A8X6FI65</accession>
<evidence type="ECO:0000313" key="4">
    <source>
        <dbReference type="EMBL" id="GFQ80307.1"/>
    </source>
</evidence>
<dbReference type="GO" id="GO:0045893">
    <property type="term" value="P:positive regulation of DNA-templated transcription"/>
    <property type="evidence" value="ECO:0007669"/>
    <property type="project" value="TreeGrafter"/>
</dbReference>
<protein>
    <submittedName>
        <fullName evidence="4">Msantd1</fullName>
    </submittedName>
</protein>
<feature type="coiled-coil region" evidence="1">
    <location>
        <begin position="234"/>
        <end position="272"/>
    </location>
</feature>
<gene>
    <name evidence="4" type="primary">NCL1_41334</name>
    <name evidence="4" type="ORF">TNCT_478722</name>
</gene>
<dbReference type="AlphaFoldDB" id="A0A8X6FI65"/>
<keyword evidence="1" id="KW-0175">Coiled coil</keyword>
<reference evidence="4" key="1">
    <citation type="submission" date="2020-07" db="EMBL/GenBank/DDBJ databases">
        <title>Multicomponent nature underlies the extraordinary mechanical properties of spider dragline silk.</title>
        <authorList>
            <person name="Kono N."/>
            <person name="Nakamura H."/>
            <person name="Mori M."/>
            <person name="Yoshida Y."/>
            <person name="Ohtoshi R."/>
            <person name="Malay A.D."/>
            <person name="Moran D.A.P."/>
            <person name="Tomita M."/>
            <person name="Numata K."/>
            <person name="Arakawa K."/>
        </authorList>
    </citation>
    <scope>NUCLEOTIDE SEQUENCE</scope>
</reference>
<feature type="compositionally biased region" description="Basic residues" evidence="2">
    <location>
        <begin position="203"/>
        <end position="213"/>
    </location>
</feature>
<dbReference type="PANTHER" id="PTHR22666:SF3">
    <property type="entry name" value="MYB_SANT-LIKE DNA-BINDING DOMAIN-CONTAINING PROTEIN 1"/>
    <property type="match status" value="1"/>
</dbReference>
<dbReference type="PANTHER" id="PTHR22666">
    <property type="entry name" value="MYB_SANT-LIKE DNA-BINDING DOMAIN-CONTAINING PROTEIN 1"/>
    <property type="match status" value="1"/>
</dbReference>
<dbReference type="OrthoDB" id="6423994at2759"/>
<dbReference type="InterPro" id="IPR026095">
    <property type="entry name" value="Myb/SANT-like_DNA-bd_dom_prot"/>
</dbReference>